<gene>
    <name evidence="3" type="ORF">ENF18_04510</name>
</gene>
<dbReference type="Proteomes" id="UP000885847">
    <property type="component" value="Unassembled WGS sequence"/>
</dbReference>
<sequence length="845" mass="96638">MILFLLGTITVISDTPDSLILLYNAEYTVDTTNGIPHIKLTDGECDLPPGYPELPYAVYFVRLPEGGGNVEYKVLEKTSENITPPVVKDVYRDGGYRTVDYKPSPVKMEVYGKRAKKGRLIINPFVKTGNNVEVRKKILIKINMKGNWFRERYKTPVKVINKIRGRIVSLHAKAMPEKGGMWIRLKFTDEGVYRIDRSVIEEAGINPELVDPEKIEVRSGYRRVFRFNLAFYDSLKELPEKIPAIYHVENHNGRFDDGEYILFYGVSLEGFEKNIFKRFPDYNPRPWTDTLMRFYYNPFTDTNVYWLRLDGEPLKMNKLVSGDGEPVTSFQDTMHFEKDSLNFSRSGLAWTWGCIVLPSDENTIQKKFHITGLDGTRFTLRTGFYTIISGQTHHVTLRVNDVDTTITCMSPLGFYAERLILETDFESGLNQGENTLTFSVDADKDEVYFDFFEIIYTRAISDIHNGRVWFPDSGDRVIKTDKRNLALGIDDPYNPEELTYSESSGGYYYNGKGIFLCDSLLKPLEVKIANPVSLWNGGADWLCIAGDMFTTHANKLAEWRSKHLKGFSNPEVKVVSISEVYDNFSYGVADPGAIKRFLLYASQNWSPPPSYVLLLGKGTYDYKNYTGLERSENIIPIHTNGADVGIFTLLSRNPTDDVWYVDFDGDTRPEIPIGRVTATTQEEAEEWVEKLIEYEKSPGLWRQKALILADDEYTSSSNNELLHTRDAENTSRYLPDWLKPEKVYMVLYPFEGNQKPTANRDFMSRLSSGAIIGFFYGHGNIYQLTHEKVLTLDDISSFSNWRKCPFFYLATCNSGYFERPGERSIGDYFTLYPDGGSIVSIAATR</sequence>
<dbReference type="EMBL" id="DQWE01000214">
    <property type="protein sequence ID" value="HDI83036.1"/>
    <property type="molecule type" value="Genomic_DNA"/>
</dbReference>
<evidence type="ECO:0000259" key="2">
    <source>
        <dbReference type="Pfam" id="PF01364"/>
    </source>
</evidence>
<feature type="domain" description="Gingipain" evidence="2">
    <location>
        <begin position="542"/>
        <end position="845"/>
    </location>
</feature>
<dbReference type="InterPro" id="IPR001769">
    <property type="entry name" value="Gingipain"/>
</dbReference>
<proteinExistence type="predicted"/>
<keyword evidence="1" id="KW-0732">Signal</keyword>
<organism evidence="3">
    <name type="scientific">candidate division WOR-3 bacterium</name>
    <dbReference type="NCBI Taxonomy" id="2052148"/>
    <lineage>
        <taxon>Bacteria</taxon>
        <taxon>Bacteria division WOR-3</taxon>
    </lineage>
</organism>
<dbReference type="InterPro" id="IPR029030">
    <property type="entry name" value="Caspase-like_dom_sf"/>
</dbReference>
<feature type="non-terminal residue" evidence="3">
    <location>
        <position position="845"/>
    </location>
</feature>
<evidence type="ECO:0000256" key="1">
    <source>
        <dbReference type="ARBA" id="ARBA00022729"/>
    </source>
</evidence>
<reference evidence="3" key="1">
    <citation type="journal article" date="2020" name="mSystems">
        <title>Genome- and Community-Level Interaction Insights into Carbon Utilization and Element Cycling Functions of Hydrothermarchaeota in Hydrothermal Sediment.</title>
        <authorList>
            <person name="Zhou Z."/>
            <person name="Liu Y."/>
            <person name="Xu W."/>
            <person name="Pan J."/>
            <person name="Luo Z.H."/>
            <person name="Li M."/>
        </authorList>
    </citation>
    <scope>NUCLEOTIDE SEQUENCE [LARGE SCALE GENOMIC DNA]</scope>
    <source>
        <strain evidence="3">HyVt-102</strain>
    </source>
</reference>
<dbReference type="SUPFAM" id="SSF52129">
    <property type="entry name" value="Caspase-like"/>
    <property type="match status" value="1"/>
</dbReference>
<protein>
    <recommendedName>
        <fullName evidence="2">Gingipain domain-containing protein</fullName>
    </recommendedName>
</protein>
<comment type="caution">
    <text evidence="3">The sequence shown here is derived from an EMBL/GenBank/DDBJ whole genome shotgun (WGS) entry which is preliminary data.</text>
</comment>
<dbReference type="InterPro" id="IPR029031">
    <property type="entry name" value="Gingipain_N_sf"/>
</dbReference>
<dbReference type="AlphaFoldDB" id="A0A7C0VAJ2"/>
<name>A0A7C0VAJ2_UNCW3</name>
<evidence type="ECO:0000313" key="3">
    <source>
        <dbReference type="EMBL" id="HDI83036.1"/>
    </source>
</evidence>
<dbReference type="GO" id="GO:0006508">
    <property type="term" value="P:proteolysis"/>
    <property type="evidence" value="ECO:0007669"/>
    <property type="project" value="InterPro"/>
</dbReference>
<accession>A0A7C0VAJ2</accession>
<dbReference type="GO" id="GO:0008234">
    <property type="term" value="F:cysteine-type peptidase activity"/>
    <property type="evidence" value="ECO:0007669"/>
    <property type="project" value="InterPro"/>
</dbReference>
<dbReference type="Gene3D" id="3.40.50.10390">
    <property type="entry name" value="Gingipain r, domain 1"/>
    <property type="match status" value="1"/>
</dbReference>
<dbReference type="Gene3D" id="3.40.50.1460">
    <property type="match status" value="1"/>
</dbReference>
<dbReference type="Pfam" id="PF01364">
    <property type="entry name" value="Peptidase_C25"/>
    <property type="match status" value="1"/>
</dbReference>